<gene>
    <name evidence="2" type="ORF">FB45DRAFT_259550</name>
</gene>
<dbReference type="InterPro" id="IPR011009">
    <property type="entry name" value="Kinase-like_dom_sf"/>
</dbReference>
<dbReference type="EMBL" id="JARKIF010000027">
    <property type="protein sequence ID" value="KAJ7613940.1"/>
    <property type="molecule type" value="Genomic_DNA"/>
</dbReference>
<feature type="compositionally biased region" description="Basic and acidic residues" evidence="1">
    <location>
        <begin position="52"/>
        <end position="68"/>
    </location>
</feature>
<evidence type="ECO:0008006" key="4">
    <source>
        <dbReference type="Google" id="ProtNLM"/>
    </source>
</evidence>
<feature type="compositionally biased region" description="Polar residues" evidence="1">
    <location>
        <begin position="511"/>
        <end position="524"/>
    </location>
</feature>
<dbReference type="AlphaFoldDB" id="A0AAD7B920"/>
<accession>A0AAD7B920</accession>
<name>A0AAD7B920_9AGAR</name>
<evidence type="ECO:0000256" key="1">
    <source>
        <dbReference type="SAM" id="MobiDB-lite"/>
    </source>
</evidence>
<comment type="caution">
    <text evidence="2">The sequence shown here is derived from an EMBL/GenBank/DDBJ whole genome shotgun (WGS) entry which is preliminary data.</text>
</comment>
<proteinExistence type="predicted"/>
<keyword evidence="3" id="KW-1185">Reference proteome</keyword>
<protein>
    <recommendedName>
        <fullName evidence="4">Protein kinase domain-containing protein</fullName>
    </recommendedName>
</protein>
<sequence>MSFISNASGITLREGTFNNIQGDFVNIFQAGNLASADIGSLLQSLLEDKRRRREDSAGVEEPAQRREETEEEDGLEVVRYRDLRLTREIGRGPGYHLHTGNIKLRAVIVKVFNAGKNARKHWEAAVNLSRRLLHPNVLRIEGTSAPTSIHHFVAYEDAHRKTAEGPLAVALREDLEKSIMLGFKMISDLSSGMDYLSTQGITLPQGPESFDVFLDINDRFLLNVNPPTDANTTQREQEDKTNVWTLFNGLCQKVLRSANRVLHDEDIERKPTVFDSSCWPAILEPSPVASQDQATVQNEEAIPTDRQNVTAVPPRREFVWRMMDLPQSLATIAAQITRDLDLRRVSIHRLVSSDGGSIHRCAGYIREEVTLAIRTADSAVVSHDAPTIQEVCSVCHEVVSLGEVFHCICGEKEPGLGPTAKCRLCKSWSHRDCTPASNDSLCAFCFSRTSAQDYDIAISNIEPSAPADNKDMQDAPRRPAIAPHDAGAIDTSEEAPALPTVDKAASRRLRSQNPFRTHNNPFRR</sequence>
<dbReference type="Gene3D" id="1.10.510.10">
    <property type="entry name" value="Transferase(Phosphotransferase) domain 1"/>
    <property type="match status" value="1"/>
</dbReference>
<feature type="region of interest" description="Disordered" evidence="1">
    <location>
        <begin position="52"/>
        <end position="72"/>
    </location>
</feature>
<evidence type="ECO:0000313" key="2">
    <source>
        <dbReference type="EMBL" id="KAJ7613940.1"/>
    </source>
</evidence>
<feature type="compositionally biased region" description="Basic and acidic residues" evidence="1">
    <location>
        <begin position="468"/>
        <end position="477"/>
    </location>
</feature>
<reference evidence="2" key="1">
    <citation type="submission" date="2023-03" db="EMBL/GenBank/DDBJ databases">
        <title>Massive genome expansion in bonnet fungi (Mycena s.s.) driven by repeated elements and novel gene families across ecological guilds.</title>
        <authorList>
            <consortium name="Lawrence Berkeley National Laboratory"/>
            <person name="Harder C.B."/>
            <person name="Miyauchi S."/>
            <person name="Viragh M."/>
            <person name="Kuo A."/>
            <person name="Thoen E."/>
            <person name="Andreopoulos B."/>
            <person name="Lu D."/>
            <person name="Skrede I."/>
            <person name="Drula E."/>
            <person name="Henrissat B."/>
            <person name="Morin E."/>
            <person name="Kohler A."/>
            <person name="Barry K."/>
            <person name="LaButti K."/>
            <person name="Morin E."/>
            <person name="Salamov A."/>
            <person name="Lipzen A."/>
            <person name="Mereny Z."/>
            <person name="Hegedus B."/>
            <person name="Baldrian P."/>
            <person name="Stursova M."/>
            <person name="Weitz H."/>
            <person name="Taylor A."/>
            <person name="Grigoriev I.V."/>
            <person name="Nagy L.G."/>
            <person name="Martin F."/>
            <person name="Kauserud H."/>
        </authorList>
    </citation>
    <scope>NUCLEOTIDE SEQUENCE</scope>
    <source>
        <strain evidence="2">9284</strain>
    </source>
</reference>
<dbReference type="SUPFAM" id="SSF56112">
    <property type="entry name" value="Protein kinase-like (PK-like)"/>
    <property type="match status" value="1"/>
</dbReference>
<dbReference type="Proteomes" id="UP001221142">
    <property type="component" value="Unassembled WGS sequence"/>
</dbReference>
<evidence type="ECO:0000313" key="3">
    <source>
        <dbReference type="Proteomes" id="UP001221142"/>
    </source>
</evidence>
<feature type="region of interest" description="Disordered" evidence="1">
    <location>
        <begin position="462"/>
        <end position="524"/>
    </location>
</feature>
<organism evidence="2 3">
    <name type="scientific">Roridomyces roridus</name>
    <dbReference type="NCBI Taxonomy" id="1738132"/>
    <lineage>
        <taxon>Eukaryota</taxon>
        <taxon>Fungi</taxon>
        <taxon>Dikarya</taxon>
        <taxon>Basidiomycota</taxon>
        <taxon>Agaricomycotina</taxon>
        <taxon>Agaricomycetes</taxon>
        <taxon>Agaricomycetidae</taxon>
        <taxon>Agaricales</taxon>
        <taxon>Marasmiineae</taxon>
        <taxon>Mycenaceae</taxon>
        <taxon>Roridomyces</taxon>
    </lineage>
</organism>